<reference evidence="7" key="1">
    <citation type="journal article" date="2008" name="J. Bacteriol.">
        <title>Genome sequence of the fish pathogen Renibacterium salmoninarum suggests reductive evolution away from an environmental Arthrobacter ancestor.</title>
        <authorList>
            <person name="Wiens G.D."/>
            <person name="Rockey D.D."/>
            <person name="Wu Z."/>
            <person name="Chang J."/>
            <person name="Levy R."/>
            <person name="Crane S."/>
            <person name="Chen D.S."/>
            <person name="Capri G.R."/>
            <person name="Burnett J.R."/>
            <person name="Sudheesh P.S."/>
            <person name="Schipma M.J."/>
            <person name="Burd H."/>
            <person name="Bhattacharyya A."/>
            <person name="Rhodes L.D."/>
            <person name="Kaul R."/>
            <person name="Strom M.S."/>
        </authorList>
    </citation>
    <scope>NUCLEOTIDE SEQUENCE [LARGE SCALE GENOMIC DNA]</scope>
    <source>
        <strain evidence="7">ATCC 33209 / DSM 20767 / JCM 11484 / NBRC 15589 / NCIMB 2235</strain>
    </source>
</reference>
<dbReference type="eggNOG" id="COG4585">
    <property type="taxonomic scope" value="Bacteria"/>
</dbReference>
<keyword evidence="2 6" id="KW-0418">Kinase</keyword>
<dbReference type="GO" id="GO:0016020">
    <property type="term" value="C:membrane"/>
    <property type="evidence" value="ECO:0007669"/>
    <property type="project" value="InterPro"/>
</dbReference>
<feature type="transmembrane region" description="Helical" evidence="4">
    <location>
        <begin position="170"/>
        <end position="193"/>
    </location>
</feature>
<accession>A9WKX6</accession>
<evidence type="ECO:0000256" key="3">
    <source>
        <dbReference type="ARBA" id="ARBA00023012"/>
    </source>
</evidence>
<dbReference type="PANTHER" id="PTHR24421:SF63">
    <property type="entry name" value="SENSOR HISTIDINE KINASE DESK"/>
    <property type="match status" value="1"/>
</dbReference>
<evidence type="ECO:0000256" key="1">
    <source>
        <dbReference type="ARBA" id="ARBA00022679"/>
    </source>
</evidence>
<evidence type="ECO:0000313" key="7">
    <source>
        <dbReference type="Proteomes" id="UP000002007"/>
    </source>
</evidence>
<feature type="transmembrane region" description="Helical" evidence="4">
    <location>
        <begin position="135"/>
        <end position="158"/>
    </location>
</feature>
<gene>
    <name evidence="6" type="ordered locus">RSal33209_0379</name>
</gene>
<dbReference type="PANTHER" id="PTHR24421">
    <property type="entry name" value="NITRATE/NITRITE SENSOR PROTEIN NARX-RELATED"/>
    <property type="match status" value="1"/>
</dbReference>
<dbReference type="GO" id="GO:0046983">
    <property type="term" value="F:protein dimerization activity"/>
    <property type="evidence" value="ECO:0007669"/>
    <property type="project" value="InterPro"/>
</dbReference>
<keyword evidence="4" id="KW-0472">Membrane</keyword>
<dbReference type="CDD" id="cd16917">
    <property type="entry name" value="HATPase_UhpB-NarQ-NarX-like"/>
    <property type="match status" value="1"/>
</dbReference>
<feature type="transmembrane region" description="Helical" evidence="4">
    <location>
        <begin position="97"/>
        <end position="123"/>
    </location>
</feature>
<dbReference type="Proteomes" id="UP000002007">
    <property type="component" value="Chromosome"/>
</dbReference>
<evidence type="ECO:0000256" key="4">
    <source>
        <dbReference type="SAM" id="Phobius"/>
    </source>
</evidence>
<dbReference type="STRING" id="288705.RSal33209_0379"/>
<dbReference type="GO" id="GO:0000155">
    <property type="term" value="F:phosphorelay sensor kinase activity"/>
    <property type="evidence" value="ECO:0007669"/>
    <property type="project" value="InterPro"/>
</dbReference>
<keyword evidence="1 6" id="KW-0808">Transferase</keyword>
<dbReference type="EMBL" id="CP000910">
    <property type="protein sequence ID" value="ABY22134.1"/>
    <property type="molecule type" value="Genomic_DNA"/>
</dbReference>
<evidence type="ECO:0000313" key="6">
    <source>
        <dbReference type="EMBL" id="ABY22134.1"/>
    </source>
</evidence>
<keyword evidence="4" id="KW-0812">Transmembrane</keyword>
<dbReference type="EC" id="2.7.3.-" evidence="6"/>
<feature type="transmembrane region" description="Helical" evidence="4">
    <location>
        <begin position="30"/>
        <end position="54"/>
    </location>
</feature>
<keyword evidence="7" id="KW-1185">Reference proteome</keyword>
<dbReference type="SUPFAM" id="SSF55874">
    <property type="entry name" value="ATPase domain of HSP90 chaperone/DNA topoisomerase II/histidine kinase"/>
    <property type="match status" value="1"/>
</dbReference>
<feature type="transmembrane region" description="Helical" evidence="4">
    <location>
        <begin position="66"/>
        <end position="85"/>
    </location>
</feature>
<protein>
    <submittedName>
        <fullName evidence="6">Two component system histidine kinase</fullName>
        <ecNumber evidence="6">2.7.3.-</ecNumber>
    </submittedName>
</protein>
<dbReference type="Gene3D" id="3.30.565.10">
    <property type="entry name" value="Histidine kinase-like ATPase, C-terminal domain"/>
    <property type="match status" value="1"/>
</dbReference>
<evidence type="ECO:0000256" key="2">
    <source>
        <dbReference type="ARBA" id="ARBA00022777"/>
    </source>
</evidence>
<dbReference type="Pfam" id="PF07730">
    <property type="entry name" value="HisKA_3"/>
    <property type="match status" value="1"/>
</dbReference>
<proteinExistence type="predicted"/>
<dbReference type="InterPro" id="IPR036890">
    <property type="entry name" value="HATPase_C_sf"/>
</dbReference>
<dbReference type="InterPro" id="IPR050482">
    <property type="entry name" value="Sensor_HK_TwoCompSys"/>
</dbReference>
<feature type="domain" description="Signal transduction histidine kinase subgroup 3 dimerisation and phosphoacceptor" evidence="5">
    <location>
        <begin position="214"/>
        <end position="279"/>
    </location>
</feature>
<dbReference type="InterPro" id="IPR011712">
    <property type="entry name" value="Sig_transdc_His_kin_sub3_dim/P"/>
</dbReference>
<dbReference type="AlphaFoldDB" id="A9WKX6"/>
<dbReference type="KEGG" id="rsa:RSal33209_0379"/>
<sequence>MSWLYDDPMSSPLPSQGIEVASERGVLITWWYTVASIVVVLVISYGTVPAAILAQGDDFNALNISYLVVSGLVLAASLRYCWLLKPGLGSGLPAVRYTVMLLVPAAFAGPTDPFLLLPAWWAGCFVAALLPRRRFLALIAVAIFLVLVFLASAALAGIDLTQRAYLNFQGFLFYFWMMGVMVPAVLLGGLWWWRIVVQLNHNRKAFGELSVAKERLRYAADLHDIQGHHLQVIALKTELAERVMDRDPETAKQQIHEAQILARTALEDTRALVRGYRQVAFTTELKNAAEVFEAAAISASVQDHGVELNSDQGSLFGSVMREATTNILRHANAAQVGIELRADSESLWLSISNDGVEPTTSQPTRVRTAGTGLAALAERLESAGGALEFSQDGATFVVNARIPEAL</sequence>
<dbReference type="Gene3D" id="1.20.5.1930">
    <property type="match status" value="1"/>
</dbReference>
<name>A9WKX6_RENSM</name>
<organism evidence="6 7">
    <name type="scientific">Renibacterium salmoninarum (strain ATCC 33209 / DSM 20767 / JCM 11484 / NBRC 15589 / NCIMB 2235)</name>
    <dbReference type="NCBI Taxonomy" id="288705"/>
    <lineage>
        <taxon>Bacteria</taxon>
        <taxon>Bacillati</taxon>
        <taxon>Actinomycetota</taxon>
        <taxon>Actinomycetes</taxon>
        <taxon>Micrococcales</taxon>
        <taxon>Micrococcaceae</taxon>
        <taxon>Renibacterium</taxon>
    </lineage>
</organism>
<keyword evidence="3" id="KW-0902">Two-component regulatory system</keyword>
<evidence type="ECO:0000259" key="5">
    <source>
        <dbReference type="Pfam" id="PF07730"/>
    </source>
</evidence>
<dbReference type="HOGENOM" id="CLU_000445_20_8_11"/>
<keyword evidence="4" id="KW-1133">Transmembrane helix</keyword>